<protein>
    <submittedName>
        <fullName evidence="2">Uncharacterized protein</fullName>
    </submittedName>
</protein>
<proteinExistence type="predicted"/>
<organism evidence="2 3">
    <name type="scientific">Smittium culicis</name>
    <dbReference type="NCBI Taxonomy" id="133412"/>
    <lineage>
        <taxon>Eukaryota</taxon>
        <taxon>Fungi</taxon>
        <taxon>Fungi incertae sedis</taxon>
        <taxon>Zoopagomycota</taxon>
        <taxon>Kickxellomycotina</taxon>
        <taxon>Harpellomycetes</taxon>
        <taxon>Harpellales</taxon>
        <taxon>Legeriomycetaceae</taxon>
        <taxon>Smittium</taxon>
    </lineage>
</organism>
<dbReference type="STRING" id="133412.A0A1R1XL97"/>
<evidence type="ECO:0000256" key="1">
    <source>
        <dbReference type="SAM" id="MobiDB-lite"/>
    </source>
</evidence>
<reference evidence="2 3" key="1">
    <citation type="submission" date="2017-01" db="EMBL/GenBank/DDBJ databases">
        <authorList>
            <person name="Mah S.A."/>
            <person name="Swanson W.J."/>
            <person name="Moy G.W."/>
            <person name="Vacquier V.D."/>
        </authorList>
    </citation>
    <scope>NUCLEOTIDE SEQUENCE [LARGE SCALE GENOMIC DNA]</scope>
    <source>
        <strain evidence="2 3">GSMNP</strain>
    </source>
</reference>
<dbReference type="Proteomes" id="UP000187283">
    <property type="component" value="Unassembled WGS sequence"/>
</dbReference>
<feature type="compositionally biased region" description="Polar residues" evidence="1">
    <location>
        <begin position="38"/>
        <end position="48"/>
    </location>
</feature>
<feature type="compositionally biased region" description="Low complexity" evidence="1">
    <location>
        <begin position="7"/>
        <end position="37"/>
    </location>
</feature>
<dbReference type="OrthoDB" id="5401193at2759"/>
<evidence type="ECO:0000313" key="2">
    <source>
        <dbReference type="EMBL" id="OMJ15393.1"/>
    </source>
</evidence>
<accession>A0A1R1XL97</accession>
<evidence type="ECO:0000313" key="3">
    <source>
        <dbReference type="Proteomes" id="UP000187283"/>
    </source>
</evidence>
<feature type="region of interest" description="Disordered" evidence="1">
    <location>
        <begin position="1"/>
        <end position="60"/>
    </location>
</feature>
<keyword evidence="3" id="KW-1185">Reference proteome</keyword>
<sequence length="127" mass="13668">MSEKESSQASAVSSSVPRNIRARRGAAQAARNNATSRQVSKATGSSRTMMRLYSDDSPGLRVRSSSCAFIGPASDTRNRQILACQVNQLAYPSAIFKDCPTSIHICDLVGKTPASNHIVIQLLHHAQ</sequence>
<dbReference type="AlphaFoldDB" id="A0A1R1XL97"/>
<gene>
    <name evidence="2" type="ORF">AYI70_g7302</name>
</gene>
<name>A0A1R1XL97_9FUNG</name>
<comment type="caution">
    <text evidence="2">The sequence shown here is derived from an EMBL/GenBank/DDBJ whole genome shotgun (WGS) entry which is preliminary data.</text>
</comment>
<dbReference type="EMBL" id="LSSN01002696">
    <property type="protein sequence ID" value="OMJ15393.1"/>
    <property type="molecule type" value="Genomic_DNA"/>
</dbReference>